<dbReference type="PANTHER" id="PTHR43214:SF43">
    <property type="entry name" value="TWO-COMPONENT RESPONSE REGULATOR"/>
    <property type="match status" value="1"/>
</dbReference>
<dbReference type="SUPFAM" id="SSF46894">
    <property type="entry name" value="C-terminal effector domain of the bipartite response regulators"/>
    <property type="match status" value="1"/>
</dbReference>
<dbReference type="SMART" id="SM00448">
    <property type="entry name" value="REC"/>
    <property type="match status" value="1"/>
</dbReference>
<dbReference type="PROSITE" id="PS50110">
    <property type="entry name" value="RESPONSE_REGULATORY"/>
    <property type="match status" value="1"/>
</dbReference>
<proteinExistence type="predicted"/>
<dbReference type="Pfam" id="PF00196">
    <property type="entry name" value="GerE"/>
    <property type="match status" value="1"/>
</dbReference>
<feature type="domain" description="Response regulatory" evidence="6">
    <location>
        <begin position="5"/>
        <end position="122"/>
    </location>
</feature>
<reference evidence="7 8" key="1">
    <citation type="submission" date="2019-10" db="EMBL/GenBank/DDBJ databases">
        <title>Description of Paenibacillus terrestris sp. nov.</title>
        <authorList>
            <person name="Carlier A."/>
            <person name="Qi S."/>
        </authorList>
    </citation>
    <scope>NUCLEOTIDE SEQUENCE [LARGE SCALE GENOMIC DNA]</scope>
    <source>
        <strain evidence="7 8">LMG 31458</strain>
    </source>
</reference>
<feature type="modified residue" description="4-aspartylphosphate" evidence="5">
    <location>
        <position position="56"/>
    </location>
</feature>
<dbReference type="InterPro" id="IPR011006">
    <property type="entry name" value="CheY-like_superfamily"/>
</dbReference>
<dbReference type="InterPro" id="IPR001789">
    <property type="entry name" value="Sig_transdc_resp-reg_receiver"/>
</dbReference>
<keyword evidence="3" id="KW-0238">DNA-binding</keyword>
<dbReference type="EMBL" id="WHOA01000114">
    <property type="protein sequence ID" value="NOU73009.1"/>
    <property type="molecule type" value="Genomic_DNA"/>
</dbReference>
<evidence type="ECO:0000313" key="7">
    <source>
        <dbReference type="EMBL" id="NOU73009.1"/>
    </source>
</evidence>
<accession>A0ABX1XZ87</accession>
<dbReference type="SUPFAM" id="SSF52172">
    <property type="entry name" value="CheY-like"/>
    <property type="match status" value="1"/>
</dbReference>
<evidence type="ECO:0000256" key="4">
    <source>
        <dbReference type="ARBA" id="ARBA00023163"/>
    </source>
</evidence>
<keyword evidence="1 5" id="KW-0597">Phosphoprotein</keyword>
<name>A0ABX1XZ87_9BACL</name>
<dbReference type="InterPro" id="IPR058245">
    <property type="entry name" value="NreC/VraR/RcsB-like_REC"/>
</dbReference>
<keyword evidence="4" id="KW-0804">Transcription</keyword>
<dbReference type="Gene3D" id="3.40.50.2300">
    <property type="match status" value="1"/>
</dbReference>
<evidence type="ECO:0000259" key="6">
    <source>
        <dbReference type="PROSITE" id="PS50110"/>
    </source>
</evidence>
<dbReference type="Proteomes" id="UP000616779">
    <property type="component" value="Unassembled WGS sequence"/>
</dbReference>
<keyword evidence="2" id="KW-0805">Transcription regulation</keyword>
<dbReference type="InterPro" id="IPR016032">
    <property type="entry name" value="Sig_transdc_resp-reg_C-effctor"/>
</dbReference>
<dbReference type="CDD" id="cd17535">
    <property type="entry name" value="REC_NarL-like"/>
    <property type="match status" value="1"/>
</dbReference>
<dbReference type="PANTHER" id="PTHR43214">
    <property type="entry name" value="TWO-COMPONENT RESPONSE REGULATOR"/>
    <property type="match status" value="1"/>
</dbReference>
<dbReference type="InterPro" id="IPR000792">
    <property type="entry name" value="Tscrpt_reg_LuxR_C"/>
</dbReference>
<dbReference type="PRINTS" id="PR00038">
    <property type="entry name" value="HTHLUXR"/>
</dbReference>
<evidence type="ECO:0000256" key="3">
    <source>
        <dbReference type="ARBA" id="ARBA00023125"/>
    </source>
</evidence>
<keyword evidence="8" id="KW-1185">Reference proteome</keyword>
<dbReference type="SMART" id="SM00421">
    <property type="entry name" value="HTH_LUXR"/>
    <property type="match status" value="1"/>
</dbReference>
<evidence type="ECO:0000256" key="5">
    <source>
        <dbReference type="PROSITE-ProRule" id="PRU00169"/>
    </source>
</evidence>
<evidence type="ECO:0000313" key="8">
    <source>
        <dbReference type="Proteomes" id="UP000616779"/>
    </source>
</evidence>
<dbReference type="Pfam" id="PF00072">
    <property type="entry name" value="Response_reg"/>
    <property type="match status" value="1"/>
</dbReference>
<evidence type="ECO:0000256" key="2">
    <source>
        <dbReference type="ARBA" id="ARBA00023015"/>
    </source>
</evidence>
<organism evidence="7 8">
    <name type="scientific">Paenibacillus phytorum</name>
    <dbReference type="NCBI Taxonomy" id="2654977"/>
    <lineage>
        <taxon>Bacteria</taxon>
        <taxon>Bacillati</taxon>
        <taxon>Bacillota</taxon>
        <taxon>Bacilli</taxon>
        <taxon>Bacillales</taxon>
        <taxon>Paenibacillaceae</taxon>
        <taxon>Paenibacillus</taxon>
    </lineage>
</organism>
<evidence type="ECO:0000256" key="1">
    <source>
        <dbReference type="ARBA" id="ARBA00022553"/>
    </source>
</evidence>
<protein>
    <submittedName>
        <fullName evidence="7">Response regulator</fullName>
    </submittedName>
</protein>
<dbReference type="InterPro" id="IPR039420">
    <property type="entry name" value="WalR-like"/>
</dbReference>
<sequence>MSMIRVVVTDDIEDIRDYFRMIIDREQDMEVVGVASNGEEAMRIAREARPHIMLMDIEMESEFAGIHAIEEIKRTMPEIKVIVLTIHAEDDVMFKAYGAGAMDFIVKTSSIADIINSIRNAHNNSLYMRPEIAEKILGEFTKLHNEKNSLIYTLNIVSKLTNSEFEIVRAIYNGLTYKNIAKERSVEEVTIRTQVNKILKKFNQGNMKEVVASLRELKIFEIYSR</sequence>
<comment type="caution">
    <text evidence="7">The sequence shown here is derived from an EMBL/GenBank/DDBJ whole genome shotgun (WGS) entry which is preliminary data.</text>
</comment>
<gene>
    <name evidence="7" type="ORF">GC098_16545</name>
</gene>